<comment type="caution">
    <text evidence="2">The sequence shown here is derived from an EMBL/GenBank/DDBJ whole genome shotgun (WGS) entry which is preliminary data.</text>
</comment>
<feature type="region of interest" description="Disordered" evidence="1">
    <location>
        <begin position="19"/>
        <end position="45"/>
    </location>
</feature>
<feature type="compositionally biased region" description="Basic and acidic residues" evidence="1">
    <location>
        <begin position="35"/>
        <end position="45"/>
    </location>
</feature>
<dbReference type="EMBL" id="CALNXI010004551">
    <property type="protein sequence ID" value="CAH3196037.1"/>
    <property type="molecule type" value="Genomic_DNA"/>
</dbReference>
<organism evidence="2 3">
    <name type="scientific">Porites evermanni</name>
    <dbReference type="NCBI Taxonomy" id="104178"/>
    <lineage>
        <taxon>Eukaryota</taxon>
        <taxon>Metazoa</taxon>
        <taxon>Cnidaria</taxon>
        <taxon>Anthozoa</taxon>
        <taxon>Hexacorallia</taxon>
        <taxon>Scleractinia</taxon>
        <taxon>Fungiina</taxon>
        <taxon>Poritidae</taxon>
        <taxon>Porites</taxon>
    </lineage>
</organism>
<keyword evidence="3" id="KW-1185">Reference proteome</keyword>
<protein>
    <submittedName>
        <fullName evidence="2">Uncharacterized protein</fullName>
    </submittedName>
</protein>
<feature type="non-terminal residue" evidence="2">
    <location>
        <position position="199"/>
    </location>
</feature>
<name>A0ABN8SYW8_9CNID</name>
<proteinExistence type="predicted"/>
<feature type="non-terminal residue" evidence="2">
    <location>
        <position position="1"/>
    </location>
</feature>
<dbReference type="Proteomes" id="UP001159427">
    <property type="component" value="Unassembled WGS sequence"/>
</dbReference>
<gene>
    <name evidence="2" type="ORF">PEVE_00031663</name>
</gene>
<evidence type="ECO:0000313" key="3">
    <source>
        <dbReference type="Proteomes" id="UP001159427"/>
    </source>
</evidence>
<reference evidence="2 3" key="1">
    <citation type="submission" date="2022-05" db="EMBL/GenBank/DDBJ databases">
        <authorList>
            <consortium name="Genoscope - CEA"/>
            <person name="William W."/>
        </authorList>
    </citation>
    <scope>NUCLEOTIDE SEQUENCE [LARGE SCALE GENOMIC DNA]</scope>
</reference>
<evidence type="ECO:0000313" key="2">
    <source>
        <dbReference type="EMBL" id="CAH3196037.1"/>
    </source>
</evidence>
<evidence type="ECO:0000256" key="1">
    <source>
        <dbReference type="SAM" id="MobiDB-lite"/>
    </source>
</evidence>
<sequence>RAHPGFRICFRQADDNSQYQGISESCSGYSRPKNPFRDDTGGKSERHTYQWRVEAGDQILNFTEYHLCFSATGSSDQCYGIRTSCTGWSSQPGQTQPFHDYTNTSPGHCRYSWMIQSRPYSYPSRFKVCRVCFKETLGSSQCQGTQRSCSGWAAPGGNPSWTLSFHHDIPTTEEVAPNPYLVKHTKAIEAIQRRASRLI</sequence>
<feature type="compositionally biased region" description="Polar residues" evidence="1">
    <location>
        <begin position="19"/>
        <end position="28"/>
    </location>
</feature>
<accession>A0ABN8SYW8</accession>